<dbReference type="InterPro" id="IPR013321">
    <property type="entry name" value="Arc_rbn_hlx_hlx"/>
</dbReference>
<dbReference type="Gene3D" id="1.10.1220.10">
    <property type="entry name" value="Met repressor-like"/>
    <property type="match status" value="1"/>
</dbReference>
<dbReference type="InterPro" id="IPR008651">
    <property type="entry name" value="Uncharacterised_HicB"/>
</dbReference>
<dbReference type="GeneID" id="97230176"/>
<dbReference type="InterPro" id="IPR010985">
    <property type="entry name" value="Ribbon_hlx_hlx"/>
</dbReference>
<protein>
    <submittedName>
        <fullName evidence="1">Pilus assembly protein HicB</fullName>
    </submittedName>
</protein>
<dbReference type="Pfam" id="PF05534">
    <property type="entry name" value="HicB"/>
    <property type="match status" value="1"/>
</dbReference>
<dbReference type="eggNOG" id="COG4226">
    <property type="taxonomic scope" value="Bacteria"/>
</dbReference>
<dbReference type="STRING" id="33968.BMS77_02595"/>
<dbReference type="EMBL" id="MPLS01000002">
    <property type="protein sequence ID" value="ORI98626.1"/>
    <property type="molecule type" value="Genomic_DNA"/>
</dbReference>
<gene>
    <name evidence="1" type="ORF">BMR96_01060</name>
</gene>
<dbReference type="GO" id="GO:0006355">
    <property type="term" value="P:regulation of DNA-templated transcription"/>
    <property type="evidence" value="ECO:0007669"/>
    <property type="project" value="InterPro"/>
</dbReference>
<dbReference type="Proteomes" id="UP000192288">
    <property type="component" value="Unassembled WGS sequence"/>
</dbReference>
<comment type="caution">
    <text evidence="1">The sequence shown here is derived from an EMBL/GenBank/DDBJ whole genome shotgun (WGS) entry which is preliminary data.</text>
</comment>
<name>A0A1X0VGB7_LEUPS</name>
<dbReference type="RefSeq" id="WP_080519032.1">
    <property type="nucleotide sequence ID" value="NZ_BMBO01000001.1"/>
</dbReference>
<dbReference type="SUPFAM" id="SSF47598">
    <property type="entry name" value="Ribbon-helix-helix"/>
    <property type="match status" value="1"/>
</dbReference>
<accession>A0A1X0VGB7</accession>
<sequence>MAKEKTTKSGNIPLRIDPELHQVLAEKAKLEGRSLNNYLTKILEDGVKPKSFEDRQFVGHVISGHDFDLDNRLVKVSGIYYRYLIDNASAAKYDANYVILEANGNILTLRELVAELH</sequence>
<proteinExistence type="predicted"/>
<evidence type="ECO:0000313" key="1">
    <source>
        <dbReference type="EMBL" id="ORI98626.1"/>
    </source>
</evidence>
<reference evidence="1 2" key="1">
    <citation type="journal article" date="2017" name="Front. Microbiol.">
        <title>Genomic Characterization of Dairy Associated Leuconostoc Species and Diversity of Leuconostocs in Undefined Mixed Mesophilic Starter Cultures.</title>
        <authorList>
            <person name="Frantzen C.A."/>
            <person name="Kot W."/>
            <person name="Pedersen T.B."/>
            <person name="Ardo Y.M."/>
            <person name="Broadbent J.R."/>
            <person name="Neve H."/>
            <person name="Hansen L.H."/>
            <person name="Dal Bello F."/>
            <person name="Ostlie H.M."/>
            <person name="Kleppen H.P."/>
            <person name="Vogensen F.K."/>
            <person name="Holo H."/>
        </authorList>
    </citation>
    <scope>NUCLEOTIDE SEQUENCE [LARGE SCALE GENOMIC DNA]</scope>
    <source>
        <strain evidence="1 2">LMGCF08</strain>
    </source>
</reference>
<organism evidence="1 2">
    <name type="scientific">Leuconostoc pseudomesenteroides</name>
    <dbReference type="NCBI Taxonomy" id="33968"/>
    <lineage>
        <taxon>Bacteria</taxon>
        <taxon>Bacillati</taxon>
        <taxon>Bacillota</taxon>
        <taxon>Bacilli</taxon>
        <taxon>Lactobacillales</taxon>
        <taxon>Lactobacillaceae</taxon>
        <taxon>Leuconostoc</taxon>
    </lineage>
</organism>
<evidence type="ECO:0000313" key="2">
    <source>
        <dbReference type="Proteomes" id="UP000192288"/>
    </source>
</evidence>
<dbReference type="AlphaFoldDB" id="A0A1X0VGB7"/>